<evidence type="ECO:0000313" key="3">
    <source>
        <dbReference type="Proteomes" id="UP000287352"/>
    </source>
</evidence>
<dbReference type="CDD" id="cd02440">
    <property type="entry name" value="AdoMet_MTases"/>
    <property type="match status" value="1"/>
</dbReference>
<name>A0A402A749_9CHLR</name>
<keyword evidence="2" id="KW-0489">Methyltransferase</keyword>
<evidence type="ECO:0000259" key="1">
    <source>
        <dbReference type="Pfam" id="PF01170"/>
    </source>
</evidence>
<keyword evidence="3" id="KW-1185">Reference proteome</keyword>
<dbReference type="PANTHER" id="PTHR14911:SF13">
    <property type="entry name" value="TRNA (GUANINE(6)-N2)-METHYLTRANSFERASE THUMP3"/>
    <property type="match status" value="1"/>
</dbReference>
<organism evidence="2 3">
    <name type="scientific">Tengunoibacter tsumagoiensis</name>
    <dbReference type="NCBI Taxonomy" id="2014871"/>
    <lineage>
        <taxon>Bacteria</taxon>
        <taxon>Bacillati</taxon>
        <taxon>Chloroflexota</taxon>
        <taxon>Ktedonobacteria</taxon>
        <taxon>Ktedonobacterales</taxon>
        <taxon>Dictyobacteraceae</taxon>
        <taxon>Tengunoibacter</taxon>
    </lineage>
</organism>
<dbReference type="RefSeq" id="WP_126582491.1">
    <property type="nucleotide sequence ID" value="NZ_BIFR01000002.1"/>
</dbReference>
<accession>A0A402A749</accession>
<dbReference type="InterPro" id="IPR029063">
    <property type="entry name" value="SAM-dependent_MTases_sf"/>
</dbReference>
<evidence type="ECO:0000313" key="2">
    <source>
        <dbReference type="EMBL" id="GCE14967.1"/>
    </source>
</evidence>
<dbReference type="Proteomes" id="UP000287352">
    <property type="component" value="Unassembled WGS sequence"/>
</dbReference>
<reference evidence="3" key="1">
    <citation type="submission" date="2018-12" db="EMBL/GenBank/DDBJ databases">
        <title>Tengunoibacter tsumagoiensis gen. nov., sp. nov., Dictyobacter kobayashii sp. nov., D. alpinus sp. nov., and D. joshuensis sp. nov. and description of Dictyobacteraceae fam. nov. within the order Ktedonobacterales isolated from Tengu-no-mugimeshi.</title>
        <authorList>
            <person name="Wang C.M."/>
            <person name="Zheng Y."/>
            <person name="Sakai Y."/>
            <person name="Toyoda A."/>
            <person name="Minakuchi Y."/>
            <person name="Abe K."/>
            <person name="Yokota A."/>
            <person name="Yabe S."/>
        </authorList>
    </citation>
    <scope>NUCLEOTIDE SEQUENCE [LARGE SCALE GENOMIC DNA]</scope>
    <source>
        <strain evidence="3">Uno3</strain>
    </source>
</reference>
<dbReference type="OrthoDB" id="9791556at2"/>
<protein>
    <submittedName>
        <fullName evidence="2">RNA methyltransferase</fullName>
    </submittedName>
</protein>
<proteinExistence type="predicted"/>
<dbReference type="InterPro" id="IPR000241">
    <property type="entry name" value="RlmKL-like_Mtase"/>
</dbReference>
<dbReference type="GO" id="GO:0016423">
    <property type="term" value="F:tRNA (guanine) methyltransferase activity"/>
    <property type="evidence" value="ECO:0007669"/>
    <property type="project" value="TreeGrafter"/>
</dbReference>
<dbReference type="AlphaFoldDB" id="A0A402A749"/>
<dbReference type="Pfam" id="PF01170">
    <property type="entry name" value="UPF0020"/>
    <property type="match status" value="1"/>
</dbReference>
<dbReference type="Gene3D" id="3.40.50.150">
    <property type="entry name" value="Vaccinia Virus protein VP39"/>
    <property type="match status" value="1"/>
</dbReference>
<dbReference type="PANTHER" id="PTHR14911">
    <property type="entry name" value="THUMP DOMAIN-CONTAINING"/>
    <property type="match status" value="1"/>
</dbReference>
<dbReference type="EMBL" id="BIFR01000002">
    <property type="protein sequence ID" value="GCE14967.1"/>
    <property type="molecule type" value="Genomic_DNA"/>
</dbReference>
<keyword evidence="2" id="KW-0808">Transferase</keyword>
<dbReference type="GO" id="GO:0030488">
    <property type="term" value="P:tRNA methylation"/>
    <property type="evidence" value="ECO:0007669"/>
    <property type="project" value="TreeGrafter"/>
</dbReference>
<feature type="domain" description="Ribosomal RNA large subunit methyltransferase K/L-like methyltransferase" evidence="1">
    <location>
        <begin position="202"/>
        <end position="374"/>
    </location>
</feature>
<comment type="caution">
    <text evidence="2">The sequence shown here is derived from an EMBL/GenBank/DDBJ whole genome shotgun (WGS) entry which is preliminary data.</text>
</comment>
<dbReference type="SUPFAM" id="SSF53335">
    <property type="entry name" value="S-adenosyl-L-methionine-dependent methyltransferases"/>
    <property type="match status" value="1"/>
</dbReference>
<sequence>MQKNNFYLGEMKRQKSINVLKDPNSKKINGGRSNHLEKKTYTLCADILVGLKDIAIDELYRKFKNRISIIPSNDAEMLYFEYKGSLKDLLSVKTIVAIYLLNKFHIPRPKALLGQQNREKMIDAIYEVLNLYPKGTFDSFRISAPGKDSSVFSRIKDAIEDDIHLPYDPNNGDLFLRIRPSILYKDSWEVFTRISPRPLATRGWRVFNMKGALNATIASAMLEMTKPNANDRFLNIMCGSGTLLIERLQRGKVQTIVGGDINKDTLLNAKRNISASGFEHEITLMRFDVCQLPFEENSFDVICADLPWGQLVGSIEENSTLYPNMLREVARIATYKARFVLITHNVQLFENILPSFVDSWTLVECLKVYQGGLHPRIYSLERK</sequence>
<gene>
    <name evidence="2" type="ORF">KTT_48260</name>
</gene>